<evidence type="ECO:0000256" key="2">
    <source>
        <dbReference type="ARBA" id="ARBA00004574"/>
    </source>
</evidence>
<dbReference type="Proteomes" id="UP000284375">
    <property type="component" value="Unassembled WGS sequence"/>
</dbReference>
<evidence type="ECO:0000256" key="20">
    <source>
        <dbReference type="PIRSR" id="PIRSR003033-1"/>
    </source>
</evidence>
<gene>
    <name evidence="23" type="ORF">VSDG_00224</name>
</gene>
<evidence type="ECO:0000256" key="15">
    <source>
        <dbReference type="ARBA" id="ARBA00023204"/>
    </source>
</evidence>
<dbReference type="SUPFAM" id="SSF100939">
    <property type="entry name" value="SPOC domain-like"/>
    <property type="match status" value="1"/>
</dbReference>
<evidence type="ECO:0000256" key="10">
    <source>
        <dbReference type="ARBA" id="ARBA00022806"/>
    </source>
</evidence>
<keyword evidence="13" id="KW-0238">DNA-binding</keyword>
<dbReference type="InterPro" id="IPR047087">
    <property type="entry name" value="KU70_core_dom"/>
</dbReference>
<keyword evidence="15" id="KW-0234">DNA repair</keyword>
<keyword evidence="11" id="KW-0067">ATP-binding</keyword>
<dbReference type="Pfam" id="PF03731">
    <property type="entry name" value="Ku_N"/>
    <property type="match status" value="1"/>
</dbReference>
<feature type="region of interest" description="Disordered" evidence="21">
    <location>
        <begin position="1"/>
        <end position="25"/>
    </location>
</feature>
<evidence type="ECO:0000256" key="1">
    <source>
        <dbReference type="ARBA" id="ARBA00004123"/>
    </source>
</evidence>
<keyword evidence="14" id="KW-0233">DNA recombination</keyword>
<keyword evidence="10" id="KW-0347">Helicase</keyword>
<dbReference type="InterPro" id="IPR036361">
    <property type="entry name" value="SAP_dom_sf"/>
</dbReference>
<keyword evidence="9" id="KW-0378">Hydrolase</keyword>
<comment type="subcellular location">
    <subcellularLocation>
        <location evidence="2">Chromosome</location>
        <location evidence="2">Telomere</location>
    </subcellularLocation>
    <subcellularLocation>
        <location evidence="1">Nucleus</location>
    </subcellularLocation>
</comment>
<dbReference type="AlphaFoldDB" id="A0A423WQE2"/>
<keyword evidence="7" id="KW-0547">Nucleotide-binding</keyword>
<feature type="compositionally biased region" description="Acidic residues" evidence="21">
    <location>
        <begin position="9"/>
        <end position="22"/>
    </location>
</feature>
<evidence type="ECO:0000256" key="16">
    <source>
        <dbReference type="ARBA" id="ARBA00023242"/>
    </source>
</evidence>
<evidence type="ECO:0000256" key="9">
    <source>
        <dbReference type="ARBA" id="ARBA00022801"/>
    </source>
</evidence>
<evidence type="ECO:0000256" key="3">
    <source>
        <dbReference type="ARBA" id="ARBA00005240"/>
    </source>
</evidence>
<keyword evidence="16" id="KW-0539">Nucleus</keyword>
<dbReference type="PIRSF" id="PIRSF003033">
    <property type="entry name" value="Ku70"/>
    <property type="match status" value="1"/>
</dbReference>
<dbReference type="EC" id="3.6.4.12" evidence="4"/>
<dbReference type="GO" id="GO:0003678">
    <property type="term" value="F:DNA helicase activity"/>
    <property type="evidence" value="ECO:0007669"/>
    <property type="project" value="UniProtKB-EC"/>
</dbReference>
<proteinExistence type="inferred from homology"/>
<dbReference type="Gene3D" id="3.40.50.410">
    <property type="entry name" value="von Willebrand factor, type A domain"/>
    <property type="match status" value="1"/>
</dbReference>
<dbReference type="PANTHER" id="PTHR12604">
    <property type="entry name" value="KU AUTOANTIGEN DNA HELICASE"/>
    <property type="match status" value="1"/>
</dbReference>
<dbReference type="InterPro" id="IPR016194">
    <property type="entry name" value="SPOC-like_C_dom_sf"/>
</dbReference>
<dbReference type="Gene3D" id="4.10.970.10">
    <property type="entry name" value="Ku70, bridge and pillars"/>
    <property type="match status" value="1"/>
</dbReference>
<evidence type="ECO:0000259" key="22">
    <source>
        <dbReference type="SMART" id="SM00559"/>
    </source>
</evidence>
<accession>A0A423WQE2</accession>
<comment type="caution">
    <text evidence="23">The sequence shown here is derived from an EMBL/GenBank/DDBJ whole genome shotgun (WGS) entry which is preliminary data.</text>
</comment>
<dbReference type="Pfam" id="PF03730">
    <property type="entry name" value="Ku_C"/>
    <property type="match status" value="1"/>
</dbReference>
<comment type="function">
    <text evidence="17">Single-stranded DNA-dependent ATP-dependent helicase. Involved in non-homologous end joining (NHEJ) DNA double strand break repair. DNA-binding is sequence-independent but has a high affinity to nicks in double-stranded DNA and to the ends of duplex DNA. Binds to naturally occurring chromosomal ends, and therefore provides chromosomal end protection. Required also for telomere recombination to repair telomeric ends in the absence of telomerase. KU70, of the KU70/KU80 heterodimer, binds to the stem loop of TLC1, the RNA component of telomerase. Involved in telomere maintenance. Interacts with telomeric repeats and subtelomeric sequences thereby controlling telomere length and protecting against subtelomeric rearrangement. Maintains telomeric chromatin, which is involved in silencing the expression of genes located at the telomere. Required for mating-type switching.</text>
</comment>
<dbReference type="FunFam" id="3.40.50.410:FF:000071">
    <property type="entry name" value="ATP-dependent DNA helicase II subunit 1"/>
    <property type="match status" value="1"/>
</dbReference>
<dbReference type="Gene3D" id="1.10.720.30">
    <property type="entry name" value="SAP domain"/>
    <property type="match status" value="1"/>
</dbReference>
<dbReference type="EMBL" id="LJZO01000001">
    <property type="protein sequence ID" value="ROW05474.1"/>
    <property type="molecule type" value="Genomic_DNA"/>
</dbReference>
<dbReference type="STRING" id="252740.A0A423WQE2"/>
<dbReference type="GO" id="GO:0006310">
    <property type="term" value="P:DNA recombination"/>
    <property type="evidence" value="ECO:0007669"/>
    <property type="project" value="UniProtKB-KW"/>
</dbReference>
<dbReference type="GO" id="GO:0005524">
    <property type="term" value="F:ATP binding"/>
    <property type="evidence" value="ECO:0007669"/>
    <property type="project" value="UniProtKB-KW"/>
</dbReference>
<dbReference type="GO" id="GO:0003690">
    <property type="term" value="F:double-stranded DNA binding"/>
    <property type="evidence" value="ECO:0007669"/>
    <property type="project" value="TreeGrafter"/>
</dbReference>
<dbReference type="PANTHER" id="PTHR12604:SF2">
    <property type="entry name" value="X-RAY REPAIR CROSS-COMPLEMENTING PROTEIN 6"/>
    <property type="match status" value="1"/>
</dbReference>
<evidence type="ECO:0000256" key="4">
    <source>
        <dbReference type="ARBA" id="ARBA00012551"/>
    </source>
</evidence>
<comment type="catalytic activity">
    <reaction evidence="19">
        <text>ATP + H2O = ADP + phosphate + H(+)</text>
        <dbReference type="Rhea" id="RHEA:13065"/>
        <dbReference type="ChEBI" id="CHEBI:15377"/>
        <dbReference type="ChEBI" id="CHEBI:15378"/>
        <dbReference type="ChEBI" id="CHEBI:30616"/>
        <dbReference type="ChEBI" id="CHEBI:43474"/>
        <dbReference type="ChEBI" id="CHEBI:456216"/>
        <dbReference type="EC" id="3.6.4.12"/>
    </reaction>
</comment>
<dbReference type="GO" id="GO:0000781">
    <property type="term" value="C:chromosome, telomeric region"/>
    <property type="evidence" value="ECO:0007669"/>
    <property type="project" value="UniProtKB-SubCell"/>
</dbReference>
<dbReference type="Gene3D" id="2.40.290.10">
    <property type="match status" value="1"/>
</dbReference>
<feature type="region of interest" description="Disordered" evidence="21">
    <location>
        <begin position="576"/>
        <end position="604"/>
    </location>
</feature>
<dbReference type="InterPro" id="IPR036465">
    <property type="entry name" value="vWFA_dom_sf"/>
</dbReference>
<evidence type="ECO:0000256" key="5">
    <source>
        <dbReference type="ARBA" id="ARBA00021796"/>
    </source>
</evidence>
<evidence type="ECO:0000256" key="14">
    <source>
        <dbReference type="ARBA" id="ARBA00023172"/>
    </source>
</evidence>
<dbReference type="InterPro" id="IPR006165">
    <property type="entry name" value="Ku70"/>
</dbReference>
<evidence type="ECO:0000256" key="19">
    <source>
        <dbReference type="ARBA" id="ARBA00047995"/>
    </source>
</evidence>
<evidence type="ECO:0000256" key="7">
    <source>
        <dbReference type="ARBA" id="ARBA00022741"/>
    </source>
</evidence>
<evidence type="ECO:0000313" key="23">
    <source>
        <dbReference type="EMBL" id="ROW05474.1"/>
    </source>
</evidence>
<dbReference type="GO" id="GO:0016787">
    <property type="term" value="F:hydrolase activity"/>
    <property type="evidence" value="ECO:0007669"/>
    <property type="project" value="UniProtKB-KW"/>
</dbReference>
<dbReference type="CDD" id="cd01458">
    <property type="entry name" value="vWA_ku"/>
    <property type="match status" value="1"/>
</dbReference>
<dbReference type="GO" id="GO:0003684">
    <property type="term" value="F:damaged DNA binding"/>
    <property type="evidence" value="ECO:0007669"/>
    <property type="project" value="InterPro"/>
</dbReference>
<comment type="similarity">
    <text evidence="3">Belongs to the ku70 family.</text>
</comment>
<reference evidence="23 24" key="1">
    <citation type="submission" date="2015-09" db="EMBL/GenBank/DDBJ databases">
        <title>Host preference determinants of Valsa canker pathogens revealed by comparative genomics.</title>
        <authorList>
            <person name="Yin Z."/>
            <person name="Huang L."/>
        </authorList>
    </citation>
    <scope>NUCLEOTIDE SEQUENCE [LARGE SCALE GENOMIC DNA]</scope>
    <source>
        <strain evidence="23 24">YSFL</strain>
    </source>
</reference>
<feature type="active site" description="Schiff-base intermediate with DNA; for 5'-deoxyribose-5-phosphate lyase activity" evidence="20">
    <location>
        <position position="26"/>
    </location>
</feature>
<keyword evidence="8" id="KW-0227">DNA damage</keyword>
<keyword evidence="12" id="KW-0779">Telomere</keyword>
<evidence type="ECO:0000256" key="18">
    <source>
        <dbReference type="ARBA" id="ARBA00031811"/>
    </source>
</evidence>
<dbReference type="CDD" id="cd00788">
    <property type="entry name" value="KU70"/>
    <property type="match status" value="1"/>
</dbReference>
<dbReference type="GO" id="GO:0043564">
    <property type="term" value="C:Ku70:Ku80 complex"/>
    <property type="evidence" value="ECO:0007669"/>
    <property type="project" value="InterPro"/>
</dbReference>
<dbReference type="SUPFAM" id="SSF53300">
    <property type="entry name" value="vWA-like"/>
    <property type="match status" value="1"/>
</dbReference>
<evidence type="ECO:0000313" key="24">
    <source>
        <dbReference type="Proteomes" id="UP000284375"/>
    </source>
</evidence>
<dbReference type="NCBIfam" id="TIGR00578">
    <property type="entry name" value="ku70"/>
    <property type="match status" value="1"/>
</dbReference>
<evidence type="ECO:0000256" key="21">
    <source>
        <dbReference type="SAM" id="MobiDB-lite"/>
    </source>
</evidence>
<dbReference type="Gene3D" id="1.10.1600.10">
    <property type="match status" value="1"/>
</dbReference>
<dbReference type="InterPro" id="IPR027388">
    <property type="entry name" value="Ku70_bridge/pillars_dom_sf"/>
</dbReference>
<dbReference type="Pfam" id="PF02735">
    <property type="entry name" value="Ku"/>
    <property type="match status" value="1"/>
</dbReference>
<evidence type="ECO:0000256" key="17">
    <source>
        <dbReference type="ARBA" id="ARBA00024890"/>
    </source>
</evidence>
<name>A0A423WQE2_CYTCH</name>
<evidence type="ECO:0000256" key="12">
    <source>
        <dbReference type="ARBA" id="ARBA00022895"/>
    </source>
</evidence>
<sequence>MSWNRDEDQRDEDEDDQDELGENDYKAQKDAVLFAIDISKSMLAPVDDGSKDKHSAVMAALKSASRLMQQRIIAQPKDMMGILLFGTEKSKFRDQVGGKSAYPHCYLHTDLDVPSAEVVKALKDMADDGEDPDGILTPTEEGFSMANMLFCANQIFTTNAPNFGSRRLFIVTDDDDPEKGDKDRRQGAAVRAKDLFDLGVTIELFPISREGHKFDLDKFYTDIIYHDPLAAADPENPGEIKAVQSGDGLTLLNSLISSINAKQTPKRAYFSKMPFHIAPGLAISINGYLIIHRQEPARSCYIWLEGDKPQISKGEVIKTEKSSMRTVEEAKVVKAYKFGSGGDYVKFTPDELKKIRKFGNEREKNTLRIIGFKPRSMLPPWAAVKKSAFIFPTEAGFVGSTRVFSALWRKLLDSDKMAIAWYISRQNAVPQIVAILPSKSPSGEGSGIGYLPAGLWLYPLPFVDDVRDLEPIKHKPVVKASDELIDQMRTIVQNLTMPKGIYDPSKYPNPALQWHYKVLQSLALDEELEKEKREDLTLPKYKQINKRVGGYQVELQERIKVEAAAVQQELAIKREAEEEAEDRPTKRAKAAPKRAAAPPGGMSLAELREAVDSDLLRKKTVADLKAICTEKGLQTTSKKKADLLETIEEWVESQA</sequence>
<organism evidence="23 24">
    <name type="scientific">Cytospora chrysosperma</name>
    <name type="common">Cytospora canker fungus</name>
    <name type="synonym">Sphaeria chrysosperma</name>
    <dbReference type="NCBI Taxonomy" id="252740"/>
    <lineage>
        <taxon>Eukaryota</taxon>
        <taxon>Fungi</taxon>
        <taxon>Dikarya</taxon>
        <taxon>Ascomycota</taxon>
        <taxon>Pezizomycotina</taxon>
        <taxon>Sordariomycetes</taxon>
        <taxon>Sordariomycetidae</taxon>
        <taxon>Diaporthales</taxon>
        <taxon>Cytosporaceae</taxon>
        <taxon>Cytospora</taxon>
    </lineage>
</organism>
<keyword evidence="6" id="KW-0158">Chromosome</keyword>
<dbReference type="SUPFAM" id="SSF68906">
    <property type="entry name" value="SAP domain"/>
    <property type="match status" value="1"/>
</dbReference>
<dbReference type="OrthoDB" id="3249161at2759"/>
<dbReference type="InterPro" id="IPR006164">
    <property type="entry name" value="DNA_bd_Ku70/Ku80"/>
</dbReference>
<evidence type="ECO:0000256" key="8">
    <source>
        <dbReference type="ARBA" id="ARBA00022763"/>
    </source>
</evidence>
<dbReference type="InterPro" id="IPR005160">
    <property type="entry name" value="Ku_C"/>
</dbReference>
<evidence type="ECO:0000256" key="6">
    <source>
        <dbReference type="ARBA" id="ARBA00022454"/>
    </source>
</evidence>
<protein>
    <recommendedName>
        <fullName evidence="5">ATP-dependent DNA helicase II subunit 1</fullName>
        <ecNumber evidence="4">3.6.4.12</ecNumber>
    </recommendedName>
    <alternativeName>
        <fullName evidence="18">ATP-dependent DNA helicase II subunit Ku70</fullName>
    </alternativeName>
</protein>
<feature type="domain" description="Ku" evidence="22">
    <location>
        <begin position="324"/>
        <end position="477"/>
    </location>
</feature>
<evidence type="ECO:0000256" key="13">
    <source>
        <dbReference type="ARBA" id="ARBA00023125"/>
    </source>
</evidence>
<dbReference type="SMART" id="SM00559">
    <property type="entry name" value="Ku78"/>
    <property type="match status" value="1"/>
</dbReference>
<dbReference type="GO" id="GO:0042162">
    <property type="term" value="F:telomeric DNA binding"/>
    <property type="evidence" value="ECO:0007669"/>
    <property type="project" value="InterPro"/>
</dbReference>
<dbReference type="InterPro" id="IPR005161">
    <property type="entry name" value="Ku_N"/>
</dbReference>
<evidence type="ECO:0000256" key="11">
    <source>
        <dbReference type="ARBA" id="ARBA00022840"/>
    </source>
</evidence>
<keyword evidence="24" id="KW-1185">Reference proteome</keyword>
<dbReference type="GO" id="GO:0006303">
    <property type="term" value="P:double-strand break repair via nonhomologous end joining"/>
    <property type="evidence" value="ECO:0007669"/>
    <property type="project" value="InterPro"/>
</dbReference>
<dbReference type="GO" id="GO:0000723">
    <property type="term" value="P:telomere maintenance"/>
    <property type="evidence" value="ECO:0007669"/>
    <property type="project" value="InterPro"/>
</dbReference>